<dbReference type="OrthoDB" id="9764638at2"/>
<dbReference type="Proteomes" id="UP000236723">
    <property type="component" value="Unassembled WGS sequence"/>
</dbReference>
<gene>
    <name evidence="11" type="ORF">SAMN04489712_11656</name>
</gene>
<dbReference type="EC" id="2.3.1.9" evidence="2"/>
<dbReference type="AlphaFoldDB" id="A0A1H6DE67"/>
<evidence type="ECO:0000256" key="3">
    <source>
        <dbReference type="ARBA" id="ARBA00022679"/>
    </source>
</evidence>
<reference evidence="12" key="1">
    <citation type="submission" date="2016-10" db="EMBL/GenBank/DDBJ databases">
        <authorList>
            <person name="Varghese N."/>
            <person name="Submissions S."/>
        </authorList>
    </citation>
    <scope>NUCLEOTIDE SEQUENCE [LARGE SCALE GENOMIC DNA]</scope>
    <source>
        <strain evidence="12">DSM 43163</strain>
    </source>
</reference>
<accession>A0A1H6DE67</accession>
<protein>
    <recommendedName>
        <fullName evidence="5">Probable acetyl-CoA acetyltransferase</fullName>
        <ecNumber evidence="2">2.3.1.9</ecNumber>
    </recommendedName>
</protein>
<keyword evidence="3 7" id="KW-0808">Transferase</keyword>
<feature type="active site" description="Acyl-thioester intermediate" evidence="6">
    <location>
        <position position="87"/>
    </location>
</feature>
<evidence type="ECO:0000259" key="9">
    <source>
        <dbReference type="Pfam" id="PF00108"/>
    </source>
</evidence>
<evidence type="ECO:0000313" key="12">
    <source>
        <dbReference type="Proteomes" id="UP000236723"/>
    </source>
</evidence>
<dbReference type="GO" id="GO:0003985">
    <property type="term" value="F:acetyl-CoA C-acetyltransferase activity"/>
    <property type="evidence" value="ECO:0007669"/>
    <property type="project" value="UniProtKB-EC"/>
</dbReference>
<feature type="region of interest" description="Disordered" evidence="8">
    <location>
        <begin position="115"/>
        <end position="134"/>
    </location>
</feature>
<evidence type="ECO:0000256" key="7">
    <source>
        <dbReference type="RuleBase" id="RU003557"/>
    </source>
</evidence>
<dbReference type="CDD" id="cd00751">
    <property type="entry name" value="thiolase"/>
    <property type="match status" value="1"/>
</dbReference>
<proteinExistence type="inferred from homology"/>
<feature type="active site" description="Proton acceptor" evidence="6">
    <location>
        <position position="378"/>
    </location>
</feature>
<dbReference type="EMBL" id="FNVO01000016">
    <property type="protein sequence ID" value="SEG83727.1"/>
    <property type="molecule type" value="Genomic_DNA"/>
</dbReference>
<evidence type="ECO:0000256" key="1">
    <source>
        <dbReference type="ARBA" id="ARBA00010982"/>
    </source>
</evidence>
<feature type="domain" description="Thiolase C-terminal" evidence="10">
    <location>
        <begin position="270"/>
        <end position="390"/>
    </location>
</feature>
<comment type="similarity">
    <text evidence="1 7">Belongs to the thiolase-like superfamily. Thiolase family.</text>
</comment>
<sequence>MSRQAVIVSGARTAVGTAFRGSLVDVDALELGTKAVAEAVRRSGIPPELFDDVVMGESLYGGGAIGRYAAIEAGLVNAPGIAHNRHCASGLSTLQTAAASVIAGMDRVVVAGGVQSSSTMPRTGRRIPGTDDWEEDWLAPSHRETPDAPIRDMTVTVGWNTAAKAGLTRAEMDAWAYRSHRRAVAGIDDGSFAEEIFPIEVTRRDGTACTFAVDEHPKRNSTLDKLASLKPLHPEIEGFSITAGNSAGVNDGAAAVVVTDRSFAEEAGLRPLAVVRSWASVGVPPADTGLAPQRAVPKALDRAGLSVADISLWEINEAFASVSVAATRALGLDEDRVNVLGSGCSLGHPVAMTGTRMVLTLIHELRRRGGGFAVAAMCAGGGMGTAVVLEVPAP</sequence>
<dbReference type="SUPFAM" id="SSF53901">
    <property type="entry name" value="Thiolase-like"/>
    <property type="match status" value="2"/>
</dbReference>
<keyword evidence="12" id="KW-1185">Reference proteome</keyword>
<dbReference type="PIRSF" id="PIRSF000429">
    <property type="entry name" value="Ac-CoA_Ac_transf"/>
    <property type="match status" value="1"/>
</dbReference>
<evidence type="ECO:0000256" key="2">
    <source>
        <dbReference type="ARBA" id="ARBA00012705"/>
    </source>
</evidence>
<dbReference type="InterPro" id="IPR020616">
    <property type="entry name" value="Thiolase_N"/>
</dbReference>
<dbReference type="InterPro" id="IPR016039">
    <property type="entry name" value="Thiolase-like"/>
</dbReference>
<keyword evidence="4 7" id="KW-0012">Acyltransferase</keyword>
<evidence type="ECO:0000259" key="10">
    <source>
        <dbReference type="Pfam" id="PF02803"/>
    </source>
</evidence>
<dbReference type="InterPro" id="IPR020610">
    <property type="entry name" value="Thiolase_AS"/>
</dbReference>
<evidence type="ECO:0000256" key="5">
    <source>
        <dbReference type="ARBA" id="ARBA00040529"/>
    </source>
</evidence>
<evidence type="ECO:0000256" key="4">
    <source>
        <dbReference type="ARBA" id="ARBA00023315"/>
    </source>
</evidence>
<evidence type="ECO:0000256" key="8">
    <source>
        <dbReference type="SAM" id="MobiDB-lite"/>
    </source>
</evidence>
<dbReference type="RefSeq" id="WP_103941995.1">
    <property type="nucleotide sequence ID" value="NZ_FNVO01000016.1"/>
</dbReference>
<feature type="active site" description="Proton acceptor" evidence="6">
    <location>
        <position position="348"/>
    </location>
</feature>
<feature type="domain" description="Thiolase N-terminal" evidence="9">
    <location>
        <begin position="6"/>
        <end position="261"/>
    </location>
</feature>
<evidence type="ECO:0000313" key="11">
    <source>
        <dbReference type="EMBL" id="SEG83727.1"/>
    </source>
</evidence>
<dbReference type="PROSITE" id="PS00099">
    <property type="entry name" value="THIOLASE_3"/>
    <property type="match status" value="1"/>
</dbReference>
<evidence type="ECO:0000256" key="6">
    <source>
        <dbReference type="PIRSR" id="PIRSR000429-1"/>
    </source>
</evidence>
<dbReference type="PANTHER" id="PTHR18919">
    <property type="entry name" value="ACETYL-COA C-ACYLTRANSFERASE"/>
    <property type="match status" value="1"/>
</dbReference>
<dbReference type="Pfam" id="PF02803">
    <property type="entry name" value="Thiolase_C"/>
    <property type="match status" value="1"/>
</dbReference>
<name>A0A1H6DE67_9ACTN</name>
<dbReference type="NCBIfam" id="TIGR01930">
    <property type="entry name" value="AcCoA-C-Actrans"/>
    <property type="match status" value="1"/>
</dbReference>
<dbReference type="Gene3D" id="3.40.47.10">
    <property type="match status" value="1"/>
</dbReference>
<dbReference type="InterPro" id="IPR002155">
    <property type="entry name" value="Thiolase"/>
</dbReference>
<dbReference type="Pfam" id="PF00108">
    <property type="entry name" value="Thiolase_N"/>
    <property type="match status" value="1"/>
</dbReference>
<dbReference type="PANTHER" id="PTHR18919:SF107">
    <property type="entry name" value="ACETYL-COA ACETYLTRANSFERASE, CYTOSOLIC"/>
    <property type="match status" value="1"/>
</dbReference>
<organism evidence="11 12">
    <name type="scientific">Thermomonospora echinospora</name>
    <dbReference type="NCBI Taxonomy" id="1992"/>
    <lineage>
        <taxon>Bacteria</taxon>
        <taxon>Bacillati</taxon>
        <taxon>Actinomycetota</taxon>
        <taxon>Actinomycetes</taxon>
        <taxon>Streptosporangiales</taxon>
        <taxon>Thermomonosporaceae</taxon>
        <taxon>Thermomonospora</taxon>
    </lineage>
</organism>
<dbReference type="InterPro" id="IPR020617">
    <property type="entry name" value="Thiolase_C"/>
</dbReference>